<sequence>MARQKGVTEGELPRTKTPRNTSRARQLRQQMSLPEVLLWKLLRNSPDGVKFRRQHSLAESVTVDFYCAKARLCIEIDGMAHDMGDNPDRDEQRDAVLREQGLEVVRIPASDVLKSPEDVAEGLVQLCKR</sequence>
<feature type="region of interest" description="Disordered" evidence="1">
    <location>
        <begin position="1"/>
        <end position="28"/>
    </location>
</feature>
<dbReference type="RefSeq" id="WP_229710155.1">
    <property type="nucleotide sequence ID" value="NZ_BMLK01000007.1"/>
</dbReference>
<name>A0ABQ2JJ47_9SPHN</name>
<dbReference type="PANTHER" id="PTHR38590:SF1">
    <property type="entry name" value="BLL0828 PROTEIN"/>
    <property type="match status" value="1"/>
</dbReference>
<evidence type="ECO:0000313" key="4">
    <source>
        <dbReference type="Proteomes" id="UP000605099"/>
    </source>
</evidence>
<proteinExistence type="predicted"/>
<evidence type="ECO:0000256" key="1">
    <source>
        <dbReference type="SAM" id="MobiDB-lite"/>
    </source>
</evidence>
<accession>A0ABQ2JJ47</accession>
<dbReference type="Proteomes" id="UP000605099">
    <property type="component" value="Unassembled WGS sequence"/>
</dbReference>
<dbReference type="InterPro" id="IPR011335">
    <property type="entry name" value="Restrct_endonuc-II-like"/>
</dbReference>
<organism evidence="3 4">
    <name type="scientific">Novosphingobium indicum</name>
    <dbReference type="NCBI Taxonomy" id="462949"/>
    <lineage>
        <taxon>Bacteria</taxon>
        <taxon>Pseudomonadati</taxon>
        <taxon>Pseudomonadota</taxon>
        <taxon>Alphaproteobacteria</taxon>
        <taxon>Sphingomonadales</taxon>
        <taxon>Sphingomonadaceae</taxon>
        <taxon>Novosphingobium</taxon>
    </lineage>
</organism>
<dbReference type="Pfam" id="PF04480">
    <property type="entry name" value="DUF559"/>
    <property type="match status" value="1"/>
</dbReference>
<evidence type="ECO:0000259" key="2">
    <source>
        <dbReference type="Pfam" id="PF04480"/>
    </source>
</evidence>
<dbReference type="InterPro" id="IPR047216">
    <property type="entry name" value="Endonuclease_DUF559_bact"/>
</dbReference>
<dbReference type="PANTHER" id="PTHR38590">
    <property type="entry name" value="BLL0828 PROTEIN"/>
    <property type="match status" value="1"/>
</dbReference>
<protein>
    <recommendedName>
        <fullName evidence="2">DUF559 domain-containing protein</fullName>
    </recommendedName>
</protein>
<gene>
    <name evidence="3" type="ORF">GCM10011349_16680</name>
</gene>
<dbReference type="Gene3D" id="3.40.960.10">
    <property type="entry name" value="VSR Endonuclease"/>
    <property type="match status" value="1"/>
</dbReference>
<feature type="compositionally biased region" description="Basic and acidic residues" evidence="1">
    <location>
        <begin position="1"/>
        <end position="14"/>
    </location>
</feature>
<dbReference type="CDD" id="cd01038">
    <property type="entry name" value="Endonuclease_DUF559"/>
    <property type="match status" value="1"/>
</dbReference>
<dbReference type="SUPFAM" id="SSF52980">
    <property type="entry name" value="Restriction endonuclease-like"/>
    <property type="match status" value="1"/>
</dbReference>
<dbReference type="EMBL" id="BMLK01000007">
    <property type="protein sequence ID" value="GGN47846.1"/>
    <property type="molecule type" value="Genomic_DNA"/>
</dbReference>
<reference evidence="4" key="1">
    <citation type="journal article" date="2019" name="Int. J. Syst. Evol. Microbiol.">
        <title>The Global Catalogue of Microorganisms (GCM) 10K type strain sequencing project: providing services to taxonomists for standard genome sequencing and annotation.</title>
        <authorList>
            <consortium name="The Broad Institute Genomics Platform"/>
            <consortium name="The Broad Institute Genome Sequencing Center for Infectious Disease"/>
            <person name="Wu L."/>
            <person name="Ma J."/>
        </authorList>
    </citation>
    <scope>NUCLEOTIDE SEQUENCE [LARGE SCALE GENOMIC DNA]</scope>
    <source>
        <strain evidence="4">CGMCC 1.6784</strain>
    </source>
</reference>
<evidence type="ECO:0000313" key="3">
    <source>
        <dbReference type="EMBL" id="GGN47846.1"/>
    </source>
</evidence>
<feature type="compositionally biased region" description="Polar residues" evidence="1">
    <location>
        <begin position="18"/>
        <end position="28"/>
    </location>
</feature>
<dbReference type="InterPro" id="IPR007569">
    <property type="entry name" value="DUF559"/>
</dbReference>
<comment type="caution">
    <text evidence="3">The sequence shown here is derived from an EMBL/GenBank/DDBJ whole genome shotgun (WGS) entry which is preliminary data.</text>
</comment>
<keyword evidence="4" id="KW-1185">Reference proteome</keyword>
<feature type="domain" description="DUF559" evidence="2">
    <location>
        <begin position="20"/>
        <end position="126"/>
    </location>
</feature>